<sequence>MSSGRLRDRDKPARADLMSPGRLRDHDKPARAEVMSPRDHDKPARAELVRLKPTANDGVGRLWGS</sequence>
<feature type="region of interest" description="Disordered" evidence="1">
    <location>
        <begin position="1"/>
        <end position="65"/>
    </location>
</feature>
<comment type="caution">
    <text evidence="2">The sequence shown here is derived from an EMBL/GenBank/DDBJ whole genome shotgun (WGS) entry which is preliminary data.</text>
</comment>
<feature type="compositionally biased region" description="Basic and acidic residues" evidence="1">
    <location>
        <begin position="22"/>
        <end position="50"/>
    </location>
</feature>
<dbReference type="Proteomes" id="UP000035721">
    <property type="component" value="Unassembled WGS sequence"/>
</dbReference>
<name>A0A077LW11_9MICO</name>
<keyword evidence="3" id="KW-1185">Reference proteome</keyword>
<evidence type="ECO:0000313" key="2">
    <source>
        <dbReference type="EMBL" id="CCH77012.1"/>
    </source>
</evidence>
<dbReference type="EMBL" id="CAJB01000066">
    <property type="protein sequence ID" value="CCH77012.1"/>
    <property type="molecule type" value="Genomic_DNA"/>
</dbReference>
<reference evidence="2 3" key="1">
    <citation type="journal article" date="2013" name="ISME J.">
        <title>A metabolic model for members of the genus Tetrasphaera involved in enhanced biological phosphorus removal.</title>
        <authorList>
            <person name="Kristiansen R."/>
            <person name="Nguyen H.T.T."/>
            <person name="Saunders A.M."/>
            <person name="Nielsen J.L."/>
            <person name="Wimmer R."/>
            <person name="Le V.Q."/>
            <person name="McIlroy S.J."/>
            <person name="Petrovski S."/>
            <person name="Seviour R.J."/>
            <person name="Calteau A."/>
            <person name="Nielsen K.L."/>
            <person name="Nielsen P.H."/>
        </authorList>
    </citation>
    <scope>NUCLEOTIDE SEQUENCE [LARGE SCALE GENOMIC DNA]</scope>
    <source>
        <strain evidence="2 3">T1-X7</strain>
    </source>
</reference>
<evidence type="ECO:0000256" key="1">
    <source>
        <dbReference type="SAM" id="MobiDB-lite"/>
    </source>
</evidence>
<dbReference type="AlphaFoldDB" id="A0A077LW11"/>
<accession>A0A077LW11</accession>
<feature type="compositionally biased region" description="Basic and acidic residues" evidence="1">
    <location>
        <begin position="1"/>
        <end position="14"/>
    </location>
</feature>
<gene>
    <name evidence="2" type="ORF">BN12_1580017</name>
</gene>
<protein>
    <submittedName>
        <fullName evidence="2">Uncharacterized protein</fullName>
    </submittedName>
</protein>
<proteinExistence type="predicted"/>
<organism evidence="2 3">
    <name type="scientific">Nostocoides japonicum T1-X7</name>
    <dbReference type="NCBI Taxonomy" id="1194083"/>
    <lineage>
        <taxon>Bacteria</taxon>
        <taxon>Bacillati</taxon>
        <taxon>Actinomycetota</taxon>
        <taxon>Actinomycetes</taxon>
        <taxon>Micrococcales</taxon>
        <taxon>Intrasporangiaceae</taxon>
        <taxon>Nostocoides</taxon>
    </lineage>
</organism>
<evidence type="ECO:0000313" key="3">
    <source>
        <dbReference type="Proteomes" id="UP000035721"/>
    </source>
</evidence>